<accession>A0AAE7WTG6</accession>
<protein>
    <submittedName>
        <fullName evidence="1">Uncharacterized protein</fullName>
    </submittedName>
</protein>
<dbReference type="EMBL" id="MZ475896">
    <property type="protein sequence ID" value="QYW04757.1"/>
    <property type="molecule type" value="Genomic_DNA"/>
</dbReference>
<evidence type="ECO:0000313" key="1">
    <source>
        <dbReference type="EMBL" id="QYW04757.1"/>
    </source>
</evidence>
<sequence length="358" mass="39453">MEILPYNPLLSGNAQYFGLLYDTDAPADGEKGIHSAFNEAVAIRLFNMARIGSPIASQFTPSISNTTFSGNNFVPSWIETVARNSAIAVPAGAKRIVPKIRFAPIDQRFSIQAQYYNEAVAAAMIAHHFDTIVAFSTSGNRVLSNIYNTTAEGWWLCAEYDFGAEIELKSILGTTCGSTNSTYMITNTQQTILQAQVDGQWIDAVDVYAATRVSTNYGSNHYVLPASVKAQKFRVVNKNPTFPWSTVGHYPFGLHFFGNYTTTKPRTLGKYKHMTMLHVIPAAGYTTTTEWAFNYPAAITTVLGRYCAMFHVTITDDLTKAATSDIYMRDATYTLDKFTDVPVPAFKVRADAIVGRGV</sequence>
<name>A0AAE7WTG6_9CAUD</name>
<proteinExistence type="predicted"/>
<keyword evidence="2" id="KW-1185">Reference proteome</keyword>
<evidence type="ECO:0000313" key="2">
    <source>
        <dbReference type="Proteomes" id="UP000827609"/>
    </source>
</evidence>
<dbReference type="Proteomes" id="UP000827609">
    <property type="component" value="Segment"/>
</dbReference>
<gene>
    <name evidence="1" type="ORF">pEaSNUABM7_00089</name>
</gene>
<reference evidence="1" key="1">
    <citation type="submission" date="2021-06" db="EMBL/GenBank/DDBJ databases">
        <title>Complete genome sequence of Erwinia phage pEa_SNUABM_7.</title>
        <authorList>
            <person name="Kim S.G."/>
            <person name="Park S.C."/>
        </authorList>
    </citation>
    <scope>NUCLEOTIDE SEQUENCE</scope>
</reference>
<organism evidence="1 2">
    <name type="scientific">Erwinia phage pEa_SNUABM_7</name>
    <dbReference type="NCBI Taxonomy" id="2866695"/>
    <lineage>
        <taxon>Viruses</taxon>
        <taxon>Duplodnaviria</taxon>
        <taxon>Heunggongvirae</taxon>
        <taxon>Uroviricota</taxon>
        <taxon>Caudoviricetes</taxon>
        <taxon>Snuvirus</taxon>
        <taxon>Snuvirus SNUABM7</taxon>
    </lineage>
</organism>